<feature type="region of interest" description="Disordered" evidence="11">
    <location>
        <begin position="163"/>
        <end position="194"/>
    </location>
</feature>
<gene>
    <name evidence="14" type="ORF">AXF42_Ash015080</name>
</gene>
<dbReference type="InterPro" id="IPR045128">
    <property type="entry name" value="PI31-like"/>
</dbReference>
<keyword evidence="9" id="KW-0007">Acetylation</keyword>
<dbReference type="GO" id="GO:0070628">
    <property type="term" value="F:proteasome binding"/>
    <property type="evidence" value="ECO:0007669"/>
    <property type="project" value="InterPro"/>
</dbReference>
<comment type="similarity">
    <text evidence="3">Belongs to the proteasome inhibitor PI31 family.</text>
</comment>
<comment type="subcellular location">
    <subcellularLocation>
        <location evidence="2">Cytoplasm</location>
    </subcellularLocation>
    <subcellularLocation>
        <location evidence="1">Endoplasmic reticulum</location>
    </subcellularLocation>
</comment>
<evidence type="ECO:0000256" key="5">
    <source>
        <dbReference type="ARBA" id="ARBA00022490"/>
    </source>
</evidence>
<evidence type="ECO:0000256" key="10">
    <source>
        <dbReference type="ARBA" id="ARBA00024805"/>
    </source>
</evidence>
<evidence type="ECO:0000256" key="1">
    <source>
        <dbReference type="ARBA" id="ARBA00004240"/>
    </source>
</evidence>
<feature type="compositionally biased region" description="Basic and acidic residues" evidence="11">
    <location>
        <begin position="297"/>
        <end position="308"/>
    </location>
</feature>
<dbReference type="Pfam" id="PF08577">
    <property type="entry name" value="PI31_Prot_C"/>
    <property type="match status" value="1"/>
</dbReference>
<evidence type="ECO:0000259" key="13">
    <source>
        <dbReference type="Pfam" id="PF11566"/>
    </source>
</evidence>
<dbReference type="GO" id="GO:0043161">
    <property type="term" value="P:proteasome-mediated ubiquitin-dependent protein catabolic process"/>
    <property type="evidence" value="ECO:0007669"/>
    <property type="project" value="InterPro"/>
</dbReference>
<dbReference type="Proteomes" id="UP000236161">
    <property type="component" value="Unassembled WGS sequence"/>
</dbReference>
<evidence type="ECO:0000256" key="9">
    <source>
        <dbReference type="ARBA" id="ARBA00022990"/>
    </source>
</evidence>
<evidence type="ECO:0000256" key="3">
    <source>
        <dbReference type="ARBA" id="ARBA00006405"/>
    </source>
</evidence>
<dbReference type="AlphaFoldDB" id="A0A2I0B333"/>
<keyword evidence="5" id="KW-0963">Cytoplasm</keyword>
<dbReference type="Gene3D" id="3.40.1000.30">
    <property type="match status" value="1"/>
</dbReference>
<keyword evidence="15" id="KW-1185">Reference proteome</keyword>
<sequence length="308" mass="32985">MASASSVIAVIRASRPSFRNPHDKVAFANHASFLAAGFSLIAVGKAALVDNPPTEGEEVGIEGWNELDDVYGFLYSKSFDKGAKKVILAKCLKVEDYLMVDVAELQCEEPKEPIHLQINVKDYLAESSGQHSNYGEIYKNLESLVKRINKDLLSEVEGKAKVAASASVTSPSHDNIQKPGEKNEQESSSRFDVESNPMPYGLVYPPVVPFGSSDLYPGPGAGVFPERGSGIGGGMLVGPNDPRFFGGGIGSRPGFIDGIPGVPPGARFDPYGPPGVPGFEPTRFVRQPRRPGGGVHPDLEHFQGSDYI</sequence>
<evidence type="ECO:0000256" key="4">
    <source>
        <dbReference type="ARBA" id="ARBA00022481"/>
    </source>
</evidence>
<protein>
    <submittedName>
        <fullName evidence="14">Putative proteasome inhibitor</fullName>
    </submittedName>
</protein>
<proteinExistence type="inferred from homology"/>
<feature type="compositionally biased region" description="Basic and acidic residues" evidence="11">
    <location>
        <begin position="175"/>
        <end position="193"/>
    </location>
</feature>
<evidence type="ECO:0000313" key="15">
    <source>
        <dbReference type="Proteomes" id="UP000236161"/>
    </source>
</evidence>
<keyword evidence="4" id="KW-0488">Methylation</keyword>
<feature type="domain" description="PI31 proteasome regulator C-terminal" evidence="12">
    <location>
        <begin position="211"/>
        <end position="273"/>
    </location>
</feature>
<reference evidence="14 15" key="1">
    <citation type="journal article" date="2017" name="Nature">
        <title>The Apostasia genome and the evolution of orchids.</title>
        <authorList>
            <person name="Zhang G.Q."/>
            <person name="Liu K.W."/>
            <person name="Li Z."/>
            <person name="Lohaus R."/>
            <person name="Hsiao Y.Y."/>
            <person name="Niu S.C."/>
            <person name="Wang J.Y."/>
            <person name="Lin Y.C."/>
            <person name="Xu Q."/>
            <person name="Chen L.J."/>
            <person name="Yoshida K."/>
            <person name="Fujiwara S."/>
            <person name="Wang Z.W."/>
            <person name="Zhang Y.Q."/>
            <person name="Mitsuda N."/>
            <person name="Wang M."/>
            <person name="Liu G.H."/>
            <person name="Pecoraro L."/>
            <person name="Huang H.X."/>
            <person name="Xiao X.J."/>
            <person name="Lin M."/>
            <person name="Wu X.Y."/>
            <person name="Wu W.L."/>
            <person name="Chen Y.Y."/>
            <person name="Chang S.B."/>
            <person name="Sakamoto S."/>
            <person name="Ohme-Takagi M."/>
            <person name="Yagi M."/>
            <person name="Zeng S.J."/>
            <person name="Shen C.Y."/>
            <person name="Yeh C.M."/>
            <person name="Luo Y.B."/>
            <person name="Tsai W.C."/>
            <person name="Van de Peer Y."/>
            <person name="Liu Z.J."/>
        </authorList>
    </citation>
    <scope>NUCLEOTIDE SEQUENCE [LARGE SCALE GENOMIC DNA]</scope>
    <source>
        <strain evidence="15">cv. Shenzhen</strain>
        <tissue evidence="14">Stem</tissue>
    </source>
</reference>
<evidence type="ECO:0000256" key="8">
    <source>
        <dbReference type="ARBA" id="ARBA00022942"/>
    </source>
</evidence>
<dbReference type="GO" id="GO:0000502">
    <property type="term" value="C:proteasome complex"/>
    <property type="evidence" value="ECO:0007669"/>
    <property type="project" value="UniProtKB-KW"/>
</dbReference>
<keyword evidence="7" id="KW-0256">Endoplasmic reticulum</keyword>
<feature type="region of interest" description="Disordered" evidence="11">
    <location>
        <begin position="289"/>
        <end position="308"/>
    </location>
</feature>
<evidence type="ECO:0000256" key="6">
    <source>
        <dbReference type="ARBA" id="ARBA00022553"/>
    </source>
</evidence>
<accession>A0A2I0B333</accession>
<dbReference type="GO" id="GO:0005783">
    <property type="term" value="C:endoplasmic reticulum"/>
    <property type="evidence" value="ECO:0007669"/>
    <property type="project" value="UniProtKB-SubCell"/>
</dbReference>
<evidence type="ECO:0000259" key="12">
    <source>
        <dbReference type="Pfam" id="PF08577"/>
    </source>
</evidence>
<evidence type="ECO:0000256" key="11">
    <source>
        <dbReference type="SAM" id="MobiDB-lite"/>
    </source>
</evidence>
<dbReference type="STRING" id="1088818.A0A2I0B333"/>
<keyword evidence="6" id="KW-0597">Phosphoprotein</keyword>
<dbReference type="EMBL" id="KZ451919">
    <property type="protein sequence ID" value="PKA62195.1"/>
    <property type="molecule type" value="Genomic_DNA"/>
</dbReference>
<comment type="function">
    <text evidence="10">Plays an important role in control of proteasome function. Inhibits the hydrolysis of protein and peptide substrates by the 20S proteasome. Also inhibits the activation of the proteasome by the proteasome regulatory proteins PA700 and PA28.</text>
</comment>
<dbReference type="InterPro" id="IPR021625">
    <property type="entry name" value="PI31_Prot_N"/>
</dbReference>
<evidence type="ECO:0000256" key="7">
    <source>
        <dbReference type="ARBA" id="ARBA00022824"/>
    </source>
</evidence>
<dbReference type="Pfam" id="PF11566">
    <property type="entry name" value="PI31_Prot_N"/>
    <property type="match status" value="1"/>
</dbReference>
<organism evidence="14 15">
    <name type="scientific">Apostasia shenzhenica</name>
    <dbReference type="NCBI Taxonomy" id="1088818"/>
    <lineage>
        <taxon>Eukaryota</taxon>
        <taxon>Viridiplantae</taxon>
        <taxon>Streptophyta</taxon>
        <taxon>Embryophyta</taxon>
        <taxon>Tracheophyta</taxon>
        <taxon>Spermatophyta</taxon>
        <taxon>Magnoliopsida</taxon>
        <taxon>Liliopsida</taxon>
        <taxon>Asparagales</taxon>
        <taxon>Orchidaceae</taxon>
        <taxon>Apostasioideae</taxon>
        <taxon>Apostasia</taxon>
    </lineage>
</organism>
<keyword evidence="8 14" id="KW-0647">Proteasome</keyword>
<evidence type="ECO:0000256" key="2">
    <source>
        <dbReference type="ARBA" id="ARBA00004496"/>
    </source>
</evidence>
<dbReference type="PANTHER" id="PTHR13266">
    <property type="entry name" value="PROTEASOME INHIBITOR"/>
    <property type="match status" value="1"/>
</dbReference>
<dbReference type="OrthoDB" id="68090at2759"/>
<name>A0A2I0B333_9ASPA</name>
<feature type="domain" description="PI31 proteasome regulator N-terminal" evidence="13">
    <location>
        <begin position="15"/>
        <end position="157"/>
    </location>
</feature>
<dbReference type="GO" id="GO:0004866">
    <property type="term" value="F:endopeptidase inhibitor activity"/>
    <property type="evidence" value="ECO:0007669"/>
    <property type="project" value="InterPro"/>
</dbReference>
<evidence type="ECO:0000313" key="14">
    <source>
        <dbReference type="EMBL" id="PKA62195.1"/>
    </source>
</evidence>
<dbReference type="PANTHER" id="PTHR13266:SF1">
    <property type="entry name" value="PROTEASOME INHIBITOR PI31 SUBUNIT"/>
    <property type="match status" value="1"/>
</dbReference>
<dbReference type="InterPro" id="IPR013886">
    <property type="entry name" value="PI31_Prot_C"/>
</dbReference>